<protein>
    <submittedName>
        <fullName evidence="1">Uncharacterized protein</fullName>
    </submittedName>
</protein>
<dbReference type="AlphaFoldDB" id="A0A212DGC4"/>
<gene>
    <name evidence="1" type="ORF">Celaphus_00013541</name>
</gene>
<accession>A0A212DGC4</accession>
<evidence type="ECO:0000313" key="1">
    <source>
        <dbReference type="EMBL" id="OWK17293.1"/>
    </source>
</evidence>
<dbReference type="Proteomes" id="UP000242450">
    <property type="component" value="Chromosome 2"/>
</dbReference>
<keyword evidence="2" id="KW-1185">Reference proteome</keyword>
<sequence>MATIKCELQKRKSFAIGSGLVATARAVSILLKSAAAPGKQLLFKSSQLLAASALNKSVRCLDTFKKQCSMCPGSEWYYRPRKGKAEEETPPEEEAHLIKSAETLWEIQKELKL</sequence>
<organism evidence="1 2">
    <name type="scientific">Cervus elaphus hippelaphus</name>
    <name type="common">European red deer</name>
    <dbReference type="NCBI Taxonomy" id="46360"/>
    <lineage>
        <taxon>Eukaryota</taxon>
        <taxon>Metazoa</taxon>
        <taxon>Chordata</taxon>
        <taxon>Craniata</taxon>
        <taxon>Vertebrata</taxon>
        <taxon>Euteleostomi</taxon>
        <taxon>Mammalia</taxon>
        <taxon>Eutheria</taxon>
        <taxon>Laurasiatheria</taxon>
        <taxon>Artiodactyla</taxon>
        <taxon>Ruminantia</taxon>
        <taxon>Pecora</taxon>
        <taxon>Cervidae</taxon>
        <taxon>Cervinae</taxon>
        <taxon>Cervus</taxon>
    </lineage>
</organism>
<reference evidence="1 2" key="1">
    <citation type="journal article" date="2018" name="Mol. Genet. Genomics">
        <title>The red deer Cervus elaphus genome CerEla1.0: sequencing, annotating, genes, and chromosomes.</title>
        <authorList>
            <person name="Bana N.A."/>
            <person name="Nyiri A."/>
            <person name="Nagy J."/>
            <person name="Frank K."/>
            <person name="Nagy T."/>
            <person name="Steger V."/>
            <person name="Schiller M."/>
            <person name="Lakatos P."/>
            <person name="Sugar L."/>
            <person name="Horn P."/>
            <person name="Barta E."/>
            <person name="Orosz L."/>
        </authorList>
    </citation>
    <scope>NUCLEOTIDE SEQUENCE [LARGE SCALE GENOMIC DNA]</scope>
    <source>
        <strain evidence="1">Hungarian</strain>
    </source>
</reference>
<proteinExistence type="predicted"/>
<comment type="caution">
    <text evidence="1">The sequence shown here is derived from an EMBL/GenBank/DDBJ whole genome shotgun (WGS) entry which is preliminary data.</text>
</comment>
<dbReference type="EMBL" id="MKHE01000002">
    <property type="protein sequence ID" value="OWK17293.1"/>
    <property type="molecule type" value="Genomic_DNA"/>
</dbReference>
<name>A0A212DGC4_CEREH</name>
<evidence type="ECO:0000313" key="2">
    <source>
        <dbReference type="Proteomes" id="UP000242450"/>
    </source>
</evidence>